<evidence type="ECO:0000256" key="1">
    <source>
        <dbReference type="SAM" id="Coils"/>
    </source>
</evidence>
<sequence length="609" mass="68281">MEIIEPLREEIKQGPWKSATTISTIAVQAEPHTRIVIAMLKSIGYVELRIDEMKPKLLEIGKDLAETSHLLNSHTDLFSRLMSKQQQVEELLTRAHDLVSQQTEQDDVVVYEAMADGLSIAWRELSRQLELRGYILIDTYAFYELAQRHEQLNNHTNSLLHRALGASEASNSSQISSQPSDVAGIVRATQQAINELIGITASAVDIGSNIISQIRVVGSLADNAERAEEVVDACLTIEKVMLKMAQQWEMIDNFWNAERTKLESIVGTLEAAPSREVESSEHLQAHTNAAEAWLNAAKQTFHTMEVTPDAANQLLEEVKNQKEKLQKLNVSKHKDLSHRHAKLLKDFDGLANSLEEITQLSSKVQQFLQNADSVLNQLNQMAGELIDANAAIAGELGPLAHQKAGALIDEGEHLLSLESNEHVSQKVEVLKVRLTEVERLARERIALAKNSNQKLQAQLSALNSWLKDVAEAFLSHNGHLGDDYSSCVDFLSKHKQFAADVINKEQDVISVLSHSQELAATDRQKMAEFQKKYEQLRHILETRLELGRNFEQVQKFSKELDNSFVTVSNLLSSSNQSNFATHESIGQQIRNIIQLIHETLQQERHLGKT</sequence>
<dbReference type="Pfam" id="PF25075">
    <property type="entry name" value="DUF7799"/>
    <property type="match status" value="1"/>
</dbReference>
<dbReference type="InterPro" id="IPR002017">
    <property type="entry name" value="Spectrin_repeat"/>
</dbReference>
<dbReference type="Proteomes" id="UP000887574">
    <property type="component" value="Unplaced"/>
</dbReference>
<evidence type="ECO:0000313" key="3">
    <source>
        <dbReference type="Proteomes" id="UP000887574"/>
    </source>
</evidence>
<dbReference type="WBParaSite" id="jg8876">
    <property type="protein sequence ID" value="jg8876"/>
    <property type="gene ID" value="jg8876"/>
</dbReference>
<evidence type="ECO:0000259" key="2">
    <source>
        <dbReference type="Pfam" id="PF25075"/>
    </source>
</evidence>
<evidence type="ECO:0000313" key="4">
    <source>
        <dbReference type="WBParaSite" id="jg8876"/>
    </source>
</evidence>
<keyword evidence="1" id="KW-0175">Coiled coil</keyword>
<dbReference type="AlphaFoldDB" id="A0A915ES14"/>
<dbReference type="SMART" id="SM00150">
    <property type="entry name" value="SPEC"/>
    <property type="match status" value="2"/>
</dbReference>
<dbReference type="Gene3D" id="1.20.58.60">
    <property type="match status" value="2"/>
</dbReference>
<dbReference type="InterPro" id="IPR018159">
    <property type="entry name" value="Spectrin/alpha-actinin"/>
</dbReference>
<dbReference type="SUPFAM" id="SSF46966">
    <property type="entry name" value="Spectrin repeat"/>
    <property type="match status" value="2"/>
</dbReference>
<dbReference type="InterPro" id="IPR056701">
    <property type="entry name" value="DUF7799"/>
</dbReference>
<dbReference type="Pfam" id="PF00435">
    <property type="entry name" value="Spectrin"/>
    <property type="match status" value="1"/>
</dbReference>
<reference evidence="4" key="1">
    <citation type="submission" date="2022-11" db="UniProtKB">
        <authorList>
            <consortium name="WormBaseParasite"/>
        </authorList>
    </citation>
    <scope>IDENTIFICATION</scope>
</reference>
<organism evidence="3 4">
    <name type="scientific">Ditylenchus dipsaci</name>
    <dbReference type="NCBI Taxonomy" id="166011"/>
    <lineage>
        <taxon>Eukaryota</taxon>
        <taxon>Metazoa</taxon>
        <taxon>Ecdysozoa</taxon>
        <taxon>Nematoda</taxon>
        <taxon>Chromadorea</taxon>
        <taxon>Rhabditida</taxon>
        <taxon>Tylenchina</taxon>
        <taxon>Tylenchomorpha</taxon>
        <taxon>Sphaerularioidea</taxon>
        <taxon>Anguinidae</taxon>
        <taxon>Anguininae</taxon>
        <taxon>Ditylenchus</taxon>
    </lineage>
</organism>
<proteinExistence type="predicted"/>
<feature type="coiled-coil region" evidence="1">
    <location>
        <begin position="311"/>
        <end position="370"/>
    </location>
</feature>
<name>A0A915ES14_9BILA</name>
<feature type="domain" description="DUF7799" evidence="2">
    <location>
        <begin position="142"/>
        <end position="263"/>
    </location>
</feature>
<accession>A0A915ES14</accession>
<keyword evidence="3" id="KW-1185">Reference proteome</keyword>
<protein>
    <recommendedName>
        <fullName evidence="2">DUF7799 domain-containing protein</fullName>
    </recommendedName>
</protein>